<keyword evidence="3" id="KW-1133">Transmembrane helix</keyword>
<keyword evidence="1" id="KW-0175">Coiled coil</keyword>
<keyword evidence="3" id="KW-0812">Transmembrane</keyword>
<protein>
    <submittedName>
        <fullName evidence="4">Uncharacterized protein</fullName>
    </submittedName>
</protein>
<feature type="transmembrane region" description="Helical" evidence="3">
    <location>
        <begin position="15"/>
        <end position="35"/>
    </location>
</feature>
<evidence type="ECO:0000313" key="5">
    <source>
        <dbReference type="Proteomes" id="UP000800200"/>
    </source>
</evidence>
<reference evidence="4" key="1">
    <citation type="journal article" date="2020" name="Stud. Mycol.">
        <title>101 Dothideomycetes genomes: a test case for predicting lifestyles and emergence of pathogens.</title>
        <authorList>
            <person name="Haridas S."/>
            <person name="Albert R."/>
            <person name="Binder M."/>
            <person name="Bloem J."/>
            <person name="Labutti K."/>
            <person name="Salamov A."/>
            <person name="Andreopoulos B."/>
            <person name="Baker S."/>
            <person name="Barry K."/>
            <person name="Bills G."/>
            <person name="Bluhm B."/>
            <person name="Cannon C."/>
            <person name="Castanera R."/>
            <person name="Culley D."/>
            <person name="Daum C."/>
            <person name="Ezra D."/>
            <person name="Gonzalez J."/>
            <person name="Henrissat B."/>
            <person name="Kuo A."/>
            <person name="Liang C."/>
            <person name="Lipzen A."/>
            <person name="Lutzoni F."/>
            <person name="Magnuson J."/>
            <person name="Mondo S."/>
            <person name="Nolan M."/>
            <person name="Ohm R."/>
            <person name="Pangilinan J."/>
            <person name="Park H.-J."/>
            <person name="Ramirez L."/>
            <person name="Alfaro M."/>
            <person name="Sun H."/>
            <person name="Tritt A."/>
            <person name="Yoshinaga Y."/>
            <person name="Zwiers L.-H."/>
            <person name="Turgeon B."/>
            <person name="Goodwin S."/>
            <person name="Spatafora J."/>
            <person name="Crous P."/>
            <person name="Grigoriev I."/>
        </authorList>
    </citation>
    <scope>NUCLEOTIDE SEQUENCE</scope>
    <source>
        <strain evidence="4">CBS 207.26</strain>
    </source>
</reference>
<keyword evidence="3" id="KW-0472">Membrane</keyword>
<proteinExistence type="predicted"/>
<feature type="region of interest" description="Disordered" evidence="2">
    <location>
        <begin position="586"/>
        <end position="701"/>
    </location>
</feature>
<sequence length="701" mass="79269">MPRSLEGRWTDEYPFHRLISIAITTALPGAFLLFIRHHPESWAARYQTQVANVLHILALVTIANQKISVQDLLVAALVMVSFEAWQRIFHSVTNNEVPNPHSPAETLLPSTHSVVADSDIVVPGTDIGDFSIADSKDEEILRLQKTLADIKTADKKKENDLKRTQNDLRNARDTLNETFVEYSSLRDEMKTMKASIGRDHQAIVYRKDIELFALRKAIEQKENYVKDKDSKLEEITGQHKATLELKNAQIRNLKERIAFSEGPGKEKTNGDTNRNGEHHSAVQVKLLRIKGRNSSEQGRSEEDKETEIAGLGGNLVGAEKASEVVVHLQHELRQARDATFETQNSLNEERQHHIQTRHELQETNHRLEAELKKNSQMDSPTKLPTINEHDHKELEAMFNAAQQDNLRLYSDLDATDKHLREASARLSANEQELASLKEQLKLEQAINADIETARPSLVHRVHFQRLEGQLKESRDLLATKDDEIQLLQRNAAANDSQVKDLKKDKELADSMRTQLQGEIEKLKKSITELESTKEQLMLDHERLAKTRARDRNVSAEHTSARNSDATLVSRPESHLIMSSDIPLPPRPVTVAADTNFSDSNATDANRASEISNDVPPPQLRSIRRKSLTLKGLMRKMTKKEQDEKLEKEVKGEKEQQRPKTALAPKDKNAQMRPKTAAPQKENVVNGSAEAARQKSTGWSQS</sequence>
<feature type="coiled-coil region" evidence="1">
    <location>
        <begin position="419"/>
        <end position="546"/>
    </location>
</feature>
<evidence type="ECO:0000256" key="2">
    <source>
        <dbReference type="SAM" id="MobiDB-lite"/>
    </source>
</evidence>
<dbReference type="OrthoDB" id="3789140at2759"/>
<organism evidence="4 5">
    <name type="scientific">Zopfia rhizophila CBS 207.26</name>
    <dbReference type="NCBI Taxonomy" id="1314779"/>
    <lineage>
        <taxon>Eukaryota</taxon>
        <taxon>Fungi</taxon>
        <taxon>Dikarya</taxon>
        <taxon>Ascomycota</taxon>
        <taxon>Pezizomycotina</taxon>
        <taxon>Dothideomycetes</taxon>
        <taxon>Dothideomycetes incertae sedis</taxon>
        <taxon>Zopfiaceae</taxon>
        <taxon>Zopfia</taxon>
    </lineage>
</organism>
<evidence type="ECO:0000256" key="3">
    <source>
        <dbReference type="SAM" id="Phobius"/>
    </source>
</evidence>
<evidence type="ECO:0000256" key="1">
    <source>
        <dbReference type="SAM" id="Coils"/>
    </source>
</evidence>
<feature type="coiled-coil region" evidence="1">
    <location>
        <begin position="154"/>
        <end position="188"/>
    </location>
</feature>
<evidence type="ECO:0000313" key="4">
    <source>
        <dbReference type="EMBL" id="KAF2182894.1"/>
    </source>
</evidence>
<feature type="compositionally biased region" description="Basic residues" evidence="2">
    <location>
        <begin position="621"/>
        <end position="637"/>
    </location>
</feature>
<keyword evidence="5" id="KW-1185">Reference proteome</keyword>
<feature type="region of interest" description="Disordered" evidence="2">
    <location>
        <begin position="548"/>
        <end position="567"/>
    </location>
</feature>
<dbReference type="Proteomes" id="UP000800200">
    <property type="component" value="Unassembled WGS sequence"/>
</dbReference>
<accession>A0A6A6DTH9</accession>
<dbReference type="AlphaFoldDB" id="A0A6A6DTH9"/>
<feature type="compositionally biased region" description="Polar residues" evidence="2">
    <location>
        <begin position="592"/>
        <end position="611"/>
    </location>
</feature>
<feature type="coiled-coil region" evidence="1">
    <location>
        <begin position="318"/>
        <end position="377"/>
    </location>
</feature>
<feature type="compositionally biased region" description="Polar residues" evidence="2">
    <location>
        <begin position="555"/>
        <end position="566"/>
    </location>
</feature>
<feature type="region of interest" description="Disordered" evidence="2">
    <location>
        <begin position="260"/>
        <end position="279"/>
    </location>
</feature>
<gene>
    <name evidence="4" type="ORF">K469DRAFT_585369</name>
</gene>
<dbReference type="EMBL" id="ML994646">
    <property type="protein sequence ID" value="KAF2182894.1"/>
    <property type="molecule type" value="Genomic_DNA"/>
</dbReference>
<feature type="compositionally biased region" description="Basic and acidic residues" evidence="2">
    <location>
        <begin position="638"/>
        <end position="657"/>
    </location>
</feature>
<name>A0A6A6DTH9_9PEZI</name>